<evidence type="ECO:0000313" key="1">
    <source>
        <dbReference type="EMBL" id="MCW7551124.1"/>
    </source>
</evidence>
<protein>
    <submittedName>
        <fullName evidence="1">Uncharacterized protein</fullName>
    </submittedName>
</protein>
<organism evidence="1 2">
    <name type="scientific">Endozoicomonas gorgoniicola</name>
    <dbReference type="NCBI Taxonomy" id="1234144"/>
    <lineage>
        <taxon>Bacteria</taxon>
        <taxon>Pseudomonadati</taxon>
        <taxon>Pseudomonadota</taxon>
        <taxon>Gammaproteobacteria</taxon>
        <taxon>Oceanospirillales</taxon>
        <taxon>Endozoicomonadaceae</taxon>
        <taxon>Endozoicomonas</taxon>
    </lineage>
</organism>
<gene>
    <name evidence="1" type="ORF">NX722_00310</name>
</gene>
<dbReference type="RefSeq" id="WP_262566196.1">
    <property type="nucleotide sequence ID" value="NZ_JAPFCC010000001.1"/>
</dbReference>
<proteinExistence type="predicted"/>
<reference evidence="1 2" key="1">
    <citation type="submission" date="2022-10" db="EMBL/GenBank/DDBJ databases">
        <title>High-quality genome sequences of two octocoral-associated bacteria, Endozoicomonas euniceicola EF212 and Endozoicomonas gorgoniicola PS125.</title>
        <authorList>
            <person name="Chiou Y.-J."/>
            <person name="Chen Y.-H."/>
        </authorList>
    </citation>
    <scope>NUCLEOTIDE SEQUENCE [LARGE SCALE GENOMIC DNA]</scope>
    <source>
        <strain evidence="1 2">PS125</strain>
    </source>
</reference>
<name>A0ABT3MP18_9GAMM</name>
<sequence>MLESNRGVREGEECIEECIDVLLWGIERDVDIPLPRAWFGYWDKGKVNNKMDAEYAARLFMIHNSAD</sequence>
<keyword evidence="2" id="KW-1185">Reference proteome</keyword>
<dbReference type="Proteomes" id="UP001209854">
    <property type="component" value="Unassembled WGS sequence"/>
</dbReference>
<evidence type="ECO:0000313" key="2">
    <source>
        <dbReference type="Proteomes" id="UP001209854"/>
    </source>
</evidence>
<dbReference type="EMBL" id="JAPFCC010000001">
    <property type="protein sequence ID" value="MCW7551124.1"/>
    <property type="molecule type" value="Genomic_DNA"/>
</dbReference>
<comment type="caution">
    <text evidence="1">The sequence shown here is derived from an EMBL/GenBank/DDBJ whole genome shotgun (WGS) entry which is preliminary data.</text>
</comment>
<accession>A0ABT3MP18</accession>